<accession>A0A9X9AC05</accession>
<organism evidence="1 2">
    <name type="scientific">Bacillus cereus</name>
    <dbReference type="NCBI Taxonomy" id="1396"/>
    <lineage>
        <taxon>Bacteria</taxon>
        <taxon>Bacillati</taxon>
        <taxon>Bacillota</taxon>
        <taxon>Bacilli</taxon>
        <taxon>Bacillales</taxon>
        <taxon>Bacillaceae</taxon>
        <taxon>Bacillus</taxon>
        <taxon>Bacillus cereus group</taxon>
    </lineage>
</organism>
<feature type="non-terminal residue" evidence="1">
    <location>
        <position position="1"/>
    </location>
</feature>
<evidence type="ECO:0000313" key="1">
    <source>
        <dbReference type="EMBL" id="TKJ06781.1"/>
    </source>
</evidence>
<evidence type="ECO:0000313" key="2">
    <source>
        <dbReference type="Proteomes" id="UP000308444"/>
    </source>
</evidence>
<protein>
    <submittedName>
        <fullName evidence="1">Cytoplasmic protein</fullName>
    </submittedName>
</protein>
<gene>
    <name evidence="1" type="ORF">FC695_05305</name>
</gene>
<comment type="caution">
    <text evidence="1">The sequence shown here is derived from an EMBL/GenBank/DDBJ whole genome shotgun (WGS) entry which is preliminary data.</text>
</comment>
<dbReference type="AlphaFoldDB" id="A0A9X9AC05"/>
<sequence length="34" mass="4026">AKKTLQDYIGPEALKQEKKLSEPVPWYSRTYTKK</sequence>
<reference evidence="1 2" key="1">
    <citation type="journal article" date="2019" name="Environ. Microbiol.">
        <title>An active ?-lactamase is a part of an orchestrated cell wall stress resistance network of Bacillus subtilis and related rhizosphere species.</title>
        <authorList>
            <person name="Bucher T."/>
            <person name="Keren-Paz A."/>
            <person name="Hausser J."/>
            <person name="Olender T."/>
            <person name="Cytryn E."/>
            <person name="Kolodkin-Gal I."/>
        </authorList>
    </citation>
    <scope>NUCLEOTIDE SEQUENCE [LARGE SCALE GENOMIC DNA]</scope>
    <source>
        <strain evidence="1 2">I32</strain>
    </source>
</reference>
<proteinExistence type="predicted"/>
<dbReference type="Proteomes" id="UP000308444">
    <property type="component" value="Unassembled WGS sequence"/>
</dbReference>
<dbReference type="EMBL" id="SZOH01000286">
    <property type="protein sequence ID" value="TKJ06781.1"/>
    <property type="molecule type" value="Genomic_DNA"/>
</dbReference>
<name>A0A9X9AC05_BACCE</name>